<evidence type="ECO:0000313" key="10">
    <source>
        <dbReference type="Proteomes" id="UP000298111"/>
    </source>
</evidence>
<dbReference type="PANTHER" id="PTHR43619">
    <property type="entry name" value="S-ADENOSYL-L-METHIONINE-DEPENDENT METHYLTRANSFERASE YKTD-RELATED"/>
    <property type="match status" value="1"/>
</dbReference>
<dbReference type="AlphaFoldDB" id="L7PIW2"/>
<protein>
    <recommendedName>
        <fullName evidence="6">S-adenosyl-L-methionine-dependent methyltransferase</fullName>
        <ecNumber evidence="6">2.1.1.-</ecNumber>
    </recommendedName>
</protein>
<evidence type="ECO:0000256" key="5">
    <source>
        <dbReference type="ARBA" id="ARBA00022691"/>
    </source>
</evidence>
<sequence length="354" mass="38981">MLIRWGDGRGVRAGKLPTRTAGPPGGAISPPWVRHALDVHIRRLETRSRGRVTPRVPGSNTDESRGIPVSAKRTTTVPDETAVRVALWRALHVQADAPPHVIEDEIGLELVAPGDDWRLRGDMAGDGMSGFRAGVVARARFIEDLVTEQCADGVPQYVILGAGLDTFVQRRPEFAGRLRVFEIEQPATQEWKRRRLAELGRDIPEWQRFVPVDFETGEVWWDRLVENGFDPAVPAVFSCAGVTMYLSKDAVADTLAQAARAASGSTLAMTFILPTAFDEPEDPAEHEAAGRPKPGPRVHFRSYFTPDEILGLAGKAGFREARYVSTEEITERYFAGRADDFRPAAGEPFMLATT</sequence>
<evidence type="ECO:0000256" key="1">
    <source>
        <dbReference type="ARBA" id="ARBA00003907"/>
    </source>
</evidence>
<evidence type="ECO:0000313" key="9">
    <source>
        <dbReference type="EMBL" id="TGG74776.1"/>
    </source>
</evidence>
<dbReference type="InterPro" id="IPR011610">
    <property type="entry name" value="SAM_mthyl_Trfase_ML2640-like"/>
</dbReference>
<evidence type="ECO:0000256" key="2">
    <source>
        <dbReference type="ARBA" id="ARBA00008138"/>
    </source>
</evidence>
<dbReference type="InterPro" id="IPR007213">
    <property type="entry name" value="Ppm1/Ppm2/Tcmp"/>
</dbReference>
<name>L7PIW2_9ACTN</name>
<dbReference type="GO" id="GO:0032259">
    <property type="term" value="P:methylation"/>
    <property type="evidence" value="ECO:0007669"/>
    <property type="project" value="UniProtKB-KW"/>
</dbReference>
<evidence type="ECO:0000256" key="3">
    <source>
        <dbReference type="ARBA" id="ARBA00022603"/>
    </source>
</evidence>
<comment type="function">
    <text evidence="1 6">Exhibits S-adenosyl-L-methionine-dependent methyltransferase activity.</text>
</comment>
<keyword evidence="4 8" id="KW-0808">Transferase</keyword>
<comment type="similarity">
    <text evidence="2 6">Belongs to the UPF0677 family.</text>
</comment>
<evidence type="ECO:0000256" key="6">
    <source>
        <dbReference type="RuleBase" id="RU362030"/>
    </source>
</evidence>
<dbReference type="GO" id="GO:0008168">
    <property type="term" value="F:methyltransferase activity"/>
    <property type="evidence" value="ECO:0007669"/>
    <property type="project" value="UniProtKB-UniRule"/>
</dbReference>
<evidence type="ECO:0000313" key="8">
    <source>
        <dbReference type="EMBL" id="AFW04585.1"/>
    </source>
</evidence>
<evidence type="ECO:0000256" key="7">
    <source>
        <dbReference type="SAM" id="MobiDB-lite"/>
    </source>
</evidence>
<gene>
    <name evidence="8" type="primary">stnF3</name>
    <name evidence="9" type="ORF">D8771_34880</name>
</gene>
<keyword evidence="3 6" id="KW-0489">Methyltransferase</keyword>
<dbReference type="InterPro" id="IPR029063">
    <property type="entry name" value="SAM-dependent_MTases_sf"/>
</dbReference>
<dbReference type="SUPFAM" id="SSF53335">
    <property type="entry name" value="S-adenosyl-L-methionine-dependent methyltransferases"/>
    <property type="match status" value="1"/>
</dbReference>
<keyword evidence="5 6" id="KW-0949">S-adenosyl-L-methionine</keyword>
<dbReference type="Proteomes" id="UP000298111">
    <property type="component" value="Unassembled WGS sequence"/>
</dbReference>
<dbReference type="EMBL" id="RCIY01000120">
    <property type="protein sequence ID" value="TGG74776.1"/>
    <property type="molecule type" value="Genomic_DNA"/>
</dbReference>
<dbReference type="EC" id="2.1.1.-" evidence="6"/>
<organism evidence="8">
    <name type="scientific">Streptomyces albus</name>
    <dbReference type="NCBI Taxonomy" id="1888"/>
    <lineage>
        <taxon>Bacteria</taxon>
        <taxon>Bacillati</taxon>
        <taxon>Actinomycetota</taxon>
        <taxon>Actinomycetes</taxon>
        <taxon>Kitasatosporales</taxon>
        <taxon>Streptomycetaceae</taxon>
        <taxon>Streptomyces</taxon>
    </lineage>
</organism>
<reference evidence="9 10" key="2">
    <citation type="submission" date="2018-10" db="EMBL/GenBank/DDBJ databases">
        <title>Isolation of pseudouridimycin from Streptomyces albus DSM 40763.</title>
        <authorList>
            <person name="Rosenqvist P."/>
            <person name="Metsae-Ketelae M."/>
            <person name="Virta P."/>
        </authorList>
    </citation>
    <scope>NUCLEOTIDE SEQUENCE [LARGE SCALE GENOMIC DNA]</scope>
    <source>
        <strain evidence="9 10">DSM 40763</strain>
    </source>
</reference>
<accession>L7PIW2</accession>
<feature type="compositionally biased region" description="Basic and acidic residues" evidence="7">
    <location>
        <begin position="1"/>
        <end position="10"/>
    </location>
</feature>
<dbReference type="EMBL" id="JQ414024">
    <property type="protein sequence ID" value="AFW04585.1"/>
    <property type="molecule type" value="Genomic_DNA"/>
</dbReference>
<feature type="region of interest" description="Disordered" evidence="7">
    <location>
        <begin position="1"/>
        <end position="31"/>
    </location>
</feature>
<reference evidence="8" key="1">
    <citation type="journal article" date="2013" name="J. Am. Chem. Soc.">
        <title>Characterization of streptonigrin biosynthesis reveals a cryptic carboxyl methylation and an unusual oxidative cleavage of a N-C bond.</title>
        <authorList>
            <person name="Xu F."/>
            <person name="Kong D."/>
            <person name="He X."/>
            <person name="Zhang Z."/>
            <person name="Han M."/>
            <person name="Xie X."/>
            <person name="Wang P."/>
            <person name="Cheng H."/>
            <person name="Tao M."/>
            <person name="Zhang L."/>
            <person name="Deng Z."/>
            <person name="Lin S."/>
        </authorList>
    </citation>
    <scope>NUCLEOTIDE SEQUENCE</scope>
    <source>
        <strain evidence="8">CGMCC 4.1223</strain>
    </source>
</reference>
<evidence type="ECO:0000256" key="4">
    <source>
        <dbReference type="ARBA" id="ARBA00022679"/>
    </source>
</evidence>
<dbReference type="Gene3D" id="3.40.50.150">
    <property type="entry name" value="Vaccinia Virus protein VP39"/>
    <property type="match status" value="1"/>
</dbReference>
<dbReference type="Pfam" id="PF04072">
    <property type="entry name" value="LCM"/>
    <property type="match status" value="1"/>
</dbReference>
<proteinExistence type="inferred from homology"/>
<dbReference type="PANTHER" id="PTHR43619:SF2">
    <property type="entry name" value="S-ADENOSYL-L-METHIONINE-DEPENDENT METHYLTRANSFERASES SUPERFAMILY PROTEIN"/>
    <property type="match status" value="1"/>
</dbReference>
<dbReference type="NCBIfam" id="TIGR00027">
    <property type="entry name" value="mthyl_TIGR00027"/>
    <property type="match status" value="1"/>
</dbReference>
<feature type="region of interest" description="Disordered" evidence="7">
    <location>
        <begin position="48"/>
        <end position="68"/>
    </location>
</feature>